<evidence type="ECO:0000256" key="3">
    <source>
        <dbReference type="ARBA" id="ARBA00022475"/>
    </source>
</evidence>
<name>A0ABN0SQK6_9MICO</name>
<feature type="transmembrane region" description="Helical" evidence="7">
    <location>
        <begin position="158"/>
        <end position="182"/>
    </location>
</feature>
<protein>
    <submittedName>
        <fullName evidence="9">MFS transporter</fullName>
    </submittedName>
</protein>
<keyword evidence="2" id="KW-0813">Transport</keyword>
<keyword evidence="10" id="KW-1185">Reference proteome</keyword>
<proteinExistence type="predicted"/>
<dbReference type="PANTHER" id="PTHR43045:SF1">
    <property type="entry name" value="SHIKIMATE TRANSPORTER"/>
    <property type="match status" value="1"/>
</dbReference>
<keyword evidence="6 7" id="KW-0472">Membrane</keyword>
<dbReference type="CDD" id="cd17369">
    <property type="entry name" value="MFS_ShiA_like"/>
    <property type="match status" value="1"/>
</dbReference>
<evidence type="ECO:0000256" key="6">
    <source>
        <dbReference type="ARBA" id="ARBA00023136"/>
    </source>
</evidence>
<feature type="transmembrane region" description="Helical" evidence="7">
    <location>
        <begin position="194"/>
        <end position="215"/>
    </location>
</feature>
<feature type="transmembrane region" description="Helical" evidence="7">
    <location>
        <begin position="94"/>
        <end position="112"/>
    </location>
</feature>
<dbReference type="InterPro" id="IPR011701">
    <property type="entry name" value="MFS"/>
</dbReference>
<evidence type="ECO:0000256" key="5">
    <source>
        <dbReference type="ARBA" id="ARBA00022989"/>
    </source>
</evidence>
<comment type="caution">
    <text evidence="9">The sequence shown here is derived from an EMBL/GenBank/DDBJ whole genome shotgun (WGS) entry which is preliminary data.</text>
</comment>
<evidence type="ECO:0000259" key="8">
    <source>
        <dbReference type="PROSITE" id="PS50850"/>
    </source>
</evidence>
<feature type="transmembrane region" description="Helical" evidence="7">
    <location>
        <begin position="21"/>
        <end position="42"/>
    </location>
</feature>
<evidence type="ECO:0000313" key="9">
    <source>
        <dbReference type="EMBL" id="GAA0036693.1"/>
    </source>
</evidence>
<dbReference type="InterPro" id="IPR036259">
    <property type="entry name" value="MFS_trans_sf"/>
</dbReference>
<reference evidence="9 10" key="1">
    <citation type="submission" date="2024-01" db="EMBL/GenBank/DDBJ databases">
        <title>Characterization of antibiotic resistant novel bacterial strains and their environmental applications.</title>
        <authorList>
            <person name="Manzoor S."/>
            <person name="Abbas S."/>
            <person name="Arshad M."/>
            <person name="Ahmed I."/>
        </authorList>
    </citation>
    <scope>NUCLEOTIDE SEQUENCE [LARGE SCALE GENOMIC DNA]</scope>
    <source>
        <strain evidence="9 10">NCCP-602</strain>
    </source>
</reference>
<dbReference type="Gene3D" id="1.20.1250.20">
    <property type="entry name" value="MFS general substrate transporter like domains"/>
    <property type="match status" value="2"/>
</dbReference>
<sequence length="433" mass="46319">MSSSTRTDEPPRITKRERLRVLWASFIGTAIEWYDFFLYGSATALIFAPQFFPSENPLSSTLAAFGAFAIGFVARPLGGVVMGFLGDKMGRKSMLMLSMILMGGSTVAMGLLPNYATIGIAAPIILVSLRFIQGIGVGGEWGGAVLMAVEYSPRERRALYGAIPGMGVPAGIITANLVFLWVTAAVAPEAFAAWAWRIPFLASGVLVLVGLYIRVKVGETPSFKRLEASAEVLKNPLGLLLRKYTGPMLLGGFISIVPPLLGYVLTVYMLTYGTQVLGLPQGQMLLVVILGSVVQLVVMPGVAVFADRFGHKRSYLLGIVLAVVWIFPMFMLLTTGNLWLMILAYAVSFIIHPLMSSPQGAVLAGIFPPQVRYSGASISYQIAAVVSGFTPLIAAALVGGSGNIWLLAIYMTVLSALCLLCAAFMRVGTHAHE</sequence>
<keyword evidence="3" id="KW-1003">Cell membrane</keyword>
<evidence type="ECO:0000313" key="10">
    <source>
        <dbReference type="Proteomes" id="UP001498238"/>
    </source>
</evidence>
<feature type="transmembrane region" description="Helical" evidence="7">
    <location>
        <begin position="339"/>
        <end position="366"/>
    </location>
</feature>
<feature type="transmembrane region" description="Helical" evidence="7">
    <location>
        <begin position="62"/>
        <end position="85"/>
    </location>
</feature>
<evidence type="ECO:0000256" key="7">
    <source>
        <dbReference type="SAM" id="Phobius"/>
    </source>
</evidence>
<accession>A0ABN0SQK6</accession>
<keyword evidence="4 7" id="KW-0812">Transmembrane</keyword>
<dbReference type="SUPFAM" id="SSF103473">
    <property type="entry name" value="MFS general substrate transporter"/>
    <property type="match status" value="1"/>
</dbReference>
<evidence type="ECO:0000256" key="2">
    <source>
        <dbReference type="ARBA" id="ARBA00022448"/>
    </source>
</evidence>
<feature type="transmembrane region" description="Helical" evidence="7">
    <location>
        <begin position="249"/>
        <end position="272"/>
    </location>
</feature>
<keyword evidence="5 7" id="KW-1133">Transmembrane helix</keyword>
<dbReference type="EMBL" id="BAAAAF010000011">
    <property type="protein sequence ID" value="GAA0036693.1"/>
    <property type="molecule type" value="Genomic_DNA"/>
</dbReference>
<gene>
    <name evidence="9" type="ORF">NCCP602_26540</name>
</gene>
<feature type="transmembrane region" description="Helical" evidence="7">
    <location>
        <begin position="378"/>
        <end position="398"/>
    </location>
</feature>
<feature type="transmembrane region" description="Helical" evidence="7">
    <location>
        <begin position="315"/>
        <end position="333"/>
    </location>
</feature>
<dbReference type="PROSITE" id="PS50850">
    <property type="entry name" value="MFS"/>
    <property type="match status" value="1"/>
</dbReference>
<comment type="subcellular location">
    <subcellularLocation>
        <location evidence="1">Cell membrane</location>
        <topology evidence="1">Multi-pass membrane protein</topology>
    </subcellularLocation>
</comment>
<dbReference type="InterPro" id="IPR020846">
    <property type="entry name" value="MFS_dom"/>
</dbReference>
<feature type="transmembrane region" description="Helical" evidence="7">
    <location>
        <begin position="404"/>
        <end position="425"/>
    </location>
</feature>
<dbReference type="PANTHER" id="PTHR43045">
    <property type="entry name" value="SHIKIMATE TRANSPORTER"/>
    <property type="match status" value="1"/>
</dbReference>
<dbReference type="Proteomes" id="UP001498238">
    <property type="component" value="Unassembled WGS sequence"/>
</dbReference>
<evidence type="ECO:0000256" key="1">
    <source>
        <dbReference type="ARBA" id="ARBA00004651"/>
    </source>
</evidence>
<feature type="transmembrane region" description="Helical" evidence="7">
    <location>
        <begin position="284"/>
        <end position="306"/>
    </location>
</feature>
<feature type="domain" description="Major facilitator superfamily (MFS) profile" evidence="8">
    <location>
        <begin position="21"/>
        <end position="430"/>
    </location>
</feature>
<organism evidence="9 10">
    <name type="scientific">Brevibacterium metallidurans</name>
    <dbReference type="NCBI Taxonomy" id="1482676"/>
    <lineage>
        <taxon>Bacteria</taxon>
        <taxon>Bacillati</taxon>
        <taxon>Actinomycetota</taxon>
        <taxon>Actinomycetes</taxon>
        <taxon>Micrococcales</taxon>
        <taxon>Brevibacteriaceae</taxon>
        <taxon>Brevibacterium</taxon>
    </lineage>
</organism>
<dbReference type="Pfam" id="PF07690">
    <property type="entry name" value="MFS_1"/>
    <property type="match status" value="1"/>
</dbReference>
<evidence type="ECO:0000256" key="4">
    <source>
        <dbReference type="ARBA" id="ARBA00022692"/>
    </source>
</evidence>
<dbReference type="RefSeq" id="WP_339393429.1">
    <property type="nucleotide sequence ID" value="NZ_BAAAAF010000011.1"/>
</dbReference>